<feature type="signal peptide" evidence="3">
    <location>
        <begin position="1"/>
        <end position="33"/>
    </location>
</feature>
<keyword evidence="2" id="KW-0472">Membrane</keyword>
<comment type="subcellular location">
    <subcellularLocation>
        <location evidence="1">Membrane</location>
    </subcellularLocation>
</comment>
<evidence type="ECO:0000256" key="2">
    <source>
        <dbReference type="ARBA" id="ARBA00023136"/>
    </source>
</evidence>
<name>A0A6L3ZJD6_9FLAO</name>
<dbReference type="EMBL" id="WBVQ01000001">
    <property type="protein sequence ID" value="KAB2817981.1"/>
    <property type="molecule type" value="Genomic_DNA"/>
</dbReference>
<keyword evidence="6" id="KW-1185">Reference proteome</keyword>
<feature type="chain" id="PRO_5026793579" evidence="3">
    <location>
        <begin position="34"/>
        <end position="423"/>
    </location>
</feature>
<dbReference type="AlphaFoldDB" id="A0A6L3ZJD6"/>
<gene>
    <name evidence="5" type="ORF">F8C82_06140</name>
</gene>
<protein>
    <submittedName>
        <fullName evidence="5">BamA/TamA family outer membrane protein</fullName>
    </submittedName>
</protein>
<evidence type="ECO:0000313" key="5">
    <source>
        <dbReference type="EMBL" id="KAB2817981.1"/>
    </source>
</evidence>
<evidence type="ECO:0000256" key="3">
    <source>
        <dbReference type="SAM" id="SignalP"/>
    </source>
</evidence>
<accession>A0A6L3ZJD6</accession>
<dbReference type="Proteomes" id="UP000484164">
    <property type="component" value="Unassembled WGS sequence"/>
</dbReference>
<evidence type="ECO:0000259" key="4">
    <source>
        <dbReference type="Pfam" id="PF01103"/>
    </source>
</evidence>
<organism evidence="5 6">
    <name type="scientific">Phaeocystidibacter marisrubri</name>
    <dbReference type="NCBI Taxonomy" id="1577780"/>
    <lineage>
        <taxon>Bacteria</taxon>
        <taxon>Pseudomonadati</taxon>
        <taxon>Bacteroidota</taxon>
        <taxon>Flavobacteriia</taxon>
        <taxon>Flavobacteriales</taxon>
        <taxon>Phaeocystidibacteraceae</taxon>
        <taxon>Phaeocystidibacter</taxon>
    </lineage>
</organism>
<dbReference type="RefSeq" id="WP_151692669.1">
    <property type="nucleotide sequence ID" value="NZ_BMGX01000002.1"/>
</dbReference>
<dbReference type="InterPro" id="IPR000184">
    <property type="entry name" value="Bac_surfAg_D15"/>
</dbReference>
<dbReference type="Pfam" id="PF01103">
    <property type="entry name" value="Omp85"/>
    <property type="match status" value="1"/>
</dbReference>
<evidence type="ECO:0000313" key="6">
    <source>
        <dbReference type="Proteomes" id="UP000484164"/>
    </source>
</evidence>
<dbReference type="GO" id="GO:0019867">
    <property type="term" value="C:outer membrane"/>
    <property type="evidence" value="ECO:0007669"/>
    <property type="project" value="InterPro"/>
</dbReference>
<proteinExistence type="predicted"/>
<reference evidence="5 6" key="1">
    <citation type="submission" date="2019-10" db="EMBL/GenBank/DDBJ databases">
        <title>Genome sequence of Phaeocystidibacter marisrubri JCM30614 (type strain).</title>
        <authorList>
            <person name="Bowman J.P."/>
        </authorList>
    </citation>
    <scope>NUCLEOTIDE SEQUENCE [LARGE SCALE GENOMIC DNA]</scope>
    <source>
        <strain evidence="5 6">JCM 30614</strain>
    </source>
</reference>
<dbReference type="Gene3D" id="2.40.160.50">
    <property type="entry name" value="membrane protein fhac: a member of the omp85/tpsb transporter family"/>
    <property type="match status" value="1"/>
</dbReference>
<sequence length="423" mass="47747">MNIPWFIHPFNFAKPFAIALLLALFGVHSSVNAQESSGLKSGPTPYKLYLSPLPVIGSNPAYGFFFGAAASGSMYFGNPQTTSISNAFLSANYSTKNQLLLTLKSNAYTTNNSWYLIGDWRILISSQPTYGLGTGPQNLEGSDFGVGYENAELNENKREEPMKFDLYRFYESFNKRIRPGLYVGLGVYLDRFQNIVDQHLSTDTSAPVLTNHYMHSDKHGFNPEKYTINGLSLNFIYDSRDNQSYPYRGQFAHSSFRYNSELLGSDQNSSTWWLEYRAFIGLTKRDPRHVLAVWTYGNFTTSGTLPYMALPSLGWDQMSRSGRGYAQGHYRGDDMVYLEAEYRFPLPALWESKPHLFGATVFAHMTSASSDDNGIALFEYMKPGAGIGLRIMLDKEARTNLTLDYAWGADGFSGFYLNMNEYF</sequence>
<evidence type="ECO:0000256" key="1">
    <source>
        <dbReference type="ARBA" id="ARBA00004370"/>
    </source>
</evidence>
<comment type="caution">
    <text evidence="5">The sequence shown here is derived from an EMBL/GenBank/DDBJ whole genome shotgun (WGS) entry which is preliminary data.</text>
</comment>
<feature type="domain" description="Bacterial surface antigen (D15)" evidence="4">
    <location>
        <begin position="219"/>
        <end position="421"/>
    </location>
</feature>
<dbReference type="OrthoDB" id="621220at2"/>
<keyword evidence="3" id="KW-0732">Signal</keyword>